<feature type="region of interest" description="Disordered" evidence="1">
    <location>
        <begin position="19"/>
        <end position="53"/>
    </location>
</feature>
<keyword evidence="3" id="KW-1185">Reference proteome</keyword>
<comment type="caution">
    <text evidence="2">The sequence shown here is derived from an EMBL/GenBank/DDBJ whole genome shotgun (WGS) entry which is preliminary data.</text>
</comment>
<organism evidence="2 3">
    <name type="scientific">Prorocentrum cordatum</name>
    <dbReference type="NCBI Taxonomy" id="2364126"/>
    <lineage>
        <taxon>Eukaryota</taxon>
        <taxon>Sar</taxon>
        <taxon>Alveolata</taxon>
        <taxon>Dinophyceae</taxon>
        <taxon>Prorocentrales</taxon>
        <taxon>Prorocentraceae</taxon>
        <taxon>Prorocentrum</taxon>
    </lineage>
</organism>
<feature type="region of interest" description="Disordered" evidence="1">
    <location>
        <begin position="126"/>
        <end position="148"/>
    </location>
</feature>
<evidence type="ECO:0000313" key="2">
    <source>
        <dbReference type="EMBL" id="CAK0831669.1"/>
    </source>
</evidence>
<proteinExistence type="predicted"/>
<accession>A0ABN9SJ14</accession>
<feature type="compositionally biased region" description="Basic and acidic residues" evidence="1">
    <location>
        <begin position="132"/>
        <end position="148"/>
    </location>
</feature>
<sequence>MSGGFADFTSCAEEACEEVGLVGPRPPARGGEMDRVFTGDSPDDEGESKLSATQARCEVDLMRLETEKKGEKQDAIRLSGRDGGKAINGVGTGSTTRWTDDLDAACQVVLEDSQDAHSVGIGDMIGIGEQDCDGRSGEAGDGMKRLEP</sequence>
<feature type="region of interest" description="Disordered" evidence="1">
    <location>
        <begin position="68"/>
        <end position="98"/>
    </location>
</feature>
<evidence type="ECO:0000313" key="3">
    <source>
        <dbReference type="Proteomes" id="UP001189429"/>
    </source>
</evidence>
<gene>
    <name evidence="2" type="ORF">PCOR1329_LOCUS29946</name>
</gene>
<protein>
    <submittedName>
        <fullName evidence="2">Uncharacterized protein</fullName>
    </submittedName>
</protein>
<dbReference type="Proteomes" id="UP001189429">
    <property type="component" value="Unassembled WGS sequence"/>
</dbReference>
<feature type="non-terminal residue" evidence="2">
    <location>
        <position position="148"/>
    </location>
</feature>
<reference evidence="2" key="1">
    <citation type="submission" date="2023-10" db="EMBL/GenBank/DDBJ databases">
        <authorList>
            <person name="Chen Y."/>
            <person name="Shah S."/>
            <person name="Dougan E. K."/>
            <person name="Thang M."/>
            <person name="Chan C."/>
        </authorList>
    </citation>
    <scope>NUCLEOTIDE SEQUENCE [LARGE SCALE GENOMIC DNA]</scope>
</reference>
<dbReference type="EMBL" id="CAUYUJ010011387">
    <property type="protein sequence ID" value="CAK0831669.1"/>
    <property type="molecule type" value="Genomic_DNA"/>
</dbReference>
<feature type="compositionally biased region" description="Basic and acidic residues" evidence="1">
    <location>
        <begin position="68"/>
        <end position="84"/>
    </location>
</feature>
<evidence type="ECO:0000256" key="1">
    <source>
        <dbReference type="SAM" id="MobiDB-lite"/>
    </source>
</evidence>
<name>A0ABN9SJ14_9DINO</name>